<sequence length="93" mass="10371">MATTQQQQGTGTGMKKLAEKPTLLGEKQQDKLKIHGRTLLEFEVGPATDKTNLDELDRWLRGIKTSGIDEWTLCTTLHLANPPPSLARRHPPN</sequence>
<dbReference type="Proteomes" id="UP000011083">
    <property type="component" value="Unassembled WGS sequence"/>
</dbReference>
<organism evidence="2 3">
    <name type="scientific">Acanthamoeba castellanii (strain ATCC 30010 / Neff)</name>
    <dbReference type="NCBI Taxonomy" id="1257118"/>
    <lineage>
        <taxon>Eukaryota</taxon>
        <taxon>Amoebozoa</taxon>
        <taxon>Discosea</taxon>
        <taxon>Longamoebia</taxon>
        <taxon>Centramoebida</taxon>
        <taxon>Acanthamoebidae</taxon>
        <taxon>Acanthamoeba</taxon>
    </lineage>
</organism>
<reference evidence="2 3" key="1">
    <citation type="journal article" date="2013" name="Genome Biol.">
        <title>Genome of Acanthamoeba castellanii highlights extensive lateral gene transfer and early evolution of tyrosine kinase signaling.</title>
        <authorList>
            <person name="Clarke M."/>
            <person name="Lohan A.J."/>
            <person name="Liu B."/>
            <person name="Lagkouvardos I."/>
            <person name="Roy S."/>
            <person name="Zafar N."/>
            <person name="Bertelli C."/>
            <person name="Schilde C."/>
            <person name="Kianianmomeni A."/>
            <person name="Burglin T.R."/>
            <person name="Frech C."/>
            <person name="Turcotte B."/>
            <person name="Kopec K.O."/>
            <person name="Synnott J.M."/>
            <person name="Choo C."/>
            <person name="Paponov I."/>
            <person name="Finkler A."/>
            <person name="Soon Heng Tan C."/>
            <person name="Hutchins A.P."/>
            <person name="Weinmeier T."/>
            <person name="Rattei T."/>
            <person name="Chu J.S."/>
            <person name="Gimenez G."/>
            <person name="Irimia M."/>
            <person name="Rigden D.J."/>
            <person name="Fitzpatrick D.A."/>
            <person name="Lorenzo-Morales J."/>
            <person name="Bateman A."/>
            <person name="Chiu C.H."/>
            <person name="Tang P."/>
            <person name="Hegemann P."/>
            <person name="Fromm H."/>
            <person name="Raoult D."/>
            <person name="Greub G."/>
            <person name="Miranda-Saavedra D."/>
            <person name="Chen N."/>
            <person name="Nash P."/>
            <person name="Ginger M.L."/>
            <person name="Horn M."/>
            <person name="Schaap P."/>
            <person name="Caler L."/>
            <person name="Loftus B."/>
        </authorList>
    </citation>
    <scope>NUCLEOTIDE SEQUENCE [LARGE SCALE GENOMIC DNA]</scope>
    <source>
        <strain evidence="2 3">Neff</strain>
    </source>
</reference>
<dbReference type="VEuPathDB" id="AmoebaDB:ACA1_311650"/>
<dbReference type="RefSeq" id="XP_004337784.1">
    <property type="nucleotide sequence ID" value="XM_004337736.1"/>
</dbReference>
<dbReference type="KEGG" id="acan:ACA1_311650"/>
<dbReference type="GeneID" id="14916423"/>
<dbReference type="EMBL" id="KB008024">
    <property type="protein sequence ID" value="ELR15771.1"/>
    <property type="molecule type" value="Genomic_DNA"/>
</dbReference>
<gene>
    <name evidence="2" type="ORF">ACA1_311650</name>
</gene>
<evidence type="ECO:0000313" key="2">
    <source>
        <dbReference type="EMBL" id="ELR15771.1"/>
    </source>
</evidence>
<accession>L8GUI6</accession>
<keyword evidence="3" id="KW-1185">Reference proteome</keyword>
<protein>
    <submittedName>
        <fullName evidence="2">Uncharacterized protein</fullName>
    </submittedName>
</protein>
<dbReference type="AlphaFoldDB" id="L8GUI6"/>
<feature type="region of interest" description="Disordered" evidence="1">
    <location>
        <begin position="1"/>
        <end position="29"/>
    </location>
</feature>
<name>L8GUI6_ACACF</name>
<evidence type="ECO:0000313" key="3">
    <source>
        <dbReference type="Proteomes" id="UP000011083"/>
    </source>
</evidence>
<proteinExistence type="predicted"/>
<evidence type="ECO:0000256" key="1">
    <source>
        <dbReference type="SAM" id="MobiDB-lite"/>
    </source>
</evidence>